<keyword evidence="1" id="KW-0812">Transmembrane</keyword>
<keyword evidence="3" id="KW-1185">Reference proteome</keyword>
<sequence length="39" mass="4334">GLVTGLVLGFNFSTVIVGWFLDKLGMQQMATRKKGIHRN</sequence>
<feature type="transmembrane region" description="Helical" evidence="1">
    <location>
        <begin position="6"/>
        <end position="24"/>
    </location>
</feature>
<gene>
    <name evidence="2" type="ORF">CISIN_1g0401541mg</name>
</gene>
<accession>A0A067DJD8</accession>
<feature type="non-terminal residue" evidence="2">
    <location>
        <position position="1"/>
    </location>
</feature>
<keyword evidence="1" id="KW-1133">Transmembrane helix</keyword>
<evidence type="ECO:0000313" key="2">
    <source>
        <dbReference type="EMBL" id="KDO39127.1"/>
    </source>
</evidence>
<dbReference type="Proteomes" id="UP000027120">
    <property type="component" value="Unassembled WGS sequence"/>
</dbReference>
<keyword evidence="1" id="KW-0472">Membrane</keyword>
<reference evidence="2 3" key="1">
    <citation type="submission" date="2014-04" db="EMBL/GenBank/DDBJ databases">
        <authorList>
            <consortium name="International Citrus Genome Consortium"/>
            <person name="Gmitter F."/>
            <person name="Chen C."/>
            <person name="Farmerie W."/>
            <person name="Harkins T."/>
            <person name="Desany B."/>
            <person name="Mohiuddin M."/>
            <person name="Kodira C."/>
            <person name="Borodovsky M."/>
            <person name="Lomsadze A."/>
            <person name="Burns P."/>
            <person name="Jenkins J."/>
            <person name="Prochnik S."/>
            <person name="Shu S."/>
            <person name="Chapman J."/>
            <person name="Pitluck S."/>
            <person name="Schmutz J."/>
            <person name="Rokhsar D."/>
        </authorList>
    </citation>
    <scope>NUCLEOTIDE SEQUENCE</scope>
</reference>
<dbReference type="EMBL" id="KK786935">
    <property type="protein sequence ID" value="KDO39127.1"/>
    <property type="molecule type" value="Genomic_DNA"/>
</dbReference>
<organism evidence="2 3">
    <name type="scientific">Citrus sinensis</name>
    <name type="common">Sweet orange</name>
    <name type="synonym">Citrus aurantium var. sinensis</name>
    <dbReference type="NCBI Taxonomy" id="2711"/>
    <lineage>
        <taxon>Eukaryota</taxon>
        <taxon>Viridiplantae</taxon>
        <taxon>Streptophyta</taxon>
        <taxon>Embryophyta</taxon>
        <taxon>Tracheophyta</taxon>
        <taxon>Spermatophyta</taxon>
        <taxon>Magnoliopsida</taxon>
        <taxon>eudicotyledons</taxon>
        <taxon>Gunneridae</taxon>
        <taxon>Pentapetalae</taxon>
        <taxon>rosids</taxon>
        <taxon>malvids</taxon>
        <taxon>Sapindales</taxon>
        <taxon>Rutaceae</taxon>
        <taxon>Aurantioideae</taxon>
        <taxon>Citrus</taxon>
    </lineage>
</organism>
<protein>
    <submittedName>
        <fullName evidence="2">Uncharacterized protein</fullName>
    </submittedName>
</protein>
<evidence type="ECO:0000256" key="1">
    <source>
        <dbReference type="SAM" id="Phobius"/>
    </source>
</evidence>
<proteinExistence type="predicted"/>
<name>A0A067DJD8_CITSI</name>
<dbReference type="AlphaFoldDB" id="A0A067DJD8"/>
<evidence type="ECO:0000313" key="3">
    <source>
        <dbReference type="Proteomes" id="UP000027120"/>
    </source>
</evidence>